<evidence type="ECO:0000256" key="5">
    <source>
        <dbReference type="ARBA" id="ARBA00035648"/>
    </source>
</evidence>
<feature type="domain" description="Endoribonuclease YicC-like N-terminal" evidence="6">
    <location>
        <begin position="1"/>
        <end position="150"/>
    </location>
</feature>
<keyword evidence="9" id="KW-1185">Reference proteome</keyword>
<comment type="similarity">
    <text evidence="5">Belongs to the YicC/YloC family.</text>
</comment>
<dbReference type="NCBIfam" id="TIGR00255">
    <property type="entry name" value="YicC/YloC family endoribonuclease"/>
    <property type="match status" value="1"/>
</dbReference>
<dbReference type="AlphaFoldDB" id="A0A512DHT6"/>
<evidence type="ECO:0000256" key="4">
    <source>
        <dbReference type="ARBA" id="ARBA00022801"/>
    </source>
</evidence>
<dbReference type="InterPro" id="IPR005229">
    <property type="entry name" value="YicC/YloC-like"/>
</dbReference>
<evidence type="ECO:0000313" key="8">
    <source>
        <dbReference type="EMBL" id="GEO36049.1"/>
    </source>
</evidence>
<dbReference type="GO" id="GO:0016787">
    <property type="term" value="F:hydrolase activity"/>
    <property type="evidence" value="ECO:0007669"/>
    <property type="project" value="UniProtKB-KW"/>
</dbReference>
<evidence type="ECO:0000256" key="2">
    <source>
        <dbReference type="ARBA" id="ARBA00022722"/>
    </source>
</evidence>
<dbReference type="InterPro" id="IPR013551">
    <property type="entry name" value="YicC-like_C"/>
</dbReference>
<evidence type="ECO:0000259" key="6">
    <source>
        <dbReference type="Pfam" id="PF03755"/>
    </source>
</evidence>
<dbReference type="Proteomes" id="UP000321523">
    <property type="component" value="Unassembled WGS sequence"/>
</dbReference>
<dbReference type="EMBL" id="BJYZ01000001">
    <property type="protein sequence ID" value="GEO36049.1"/>
    <property type="molecule type" value="Genomic_DNA"/>
</dbReference>
<gene>
    <name evidence="8" type="ORF">SAE02_01970</name>
</gene>
<dbReference type="Pfam" id="PF03755">
    <property type="entry name" value="YicC-like_N"/>
    <property type="match status" value="1"/>
</dbReference>
<dbReference type="PANTHER" id="PTHR30636:SF3">
    <property type="entry name" value="UPF0701 PROTEIN YICC"/>
    <property type="match status" value="1"/>
</dbReference>
<dbReference type="Pfam" id="PF08340">
    <property type="entry name" value="YicC-like_C"/>
    <property type="match status" value="1"/>
</dbReference>
<keyword evidence="2" id="KW-0540">Nuclease</keyword>
<evidence type="ECO:0000259" key="7">
    <source>
        <dbReference type="Pfam" id="PF08340"/>
    </source>
</evidence>
<keyword evidence="3" id="KW-0255">Endonuclease</keyword>
<evidence type="ECO:0008006" key="10">
    <source>
        <dbReference type="Google" id="ProtNLM"/>
    </source>
</evidence>
<comment type="caution">
    <text evidence="8">The sequence shown here is derived from an EMBL/GenBank/DDBJ whole genome shotgun (WGS) entry which is preliminary data.</text>
</comment>
<evidence type="ECO:0000313" key="9">
    <source>
        <dbReference type="Proteomes" id="UP000321523"/>
    </source>
</evidence>
<dbReference type="OrthoDB" id="9771229at2"/>
<keyword evidence="4" id="KW-0378">Hydrolase</keyword>
<dbReference type="RefSeq" id="WP_044425756.1">
    <property type="nucleotide sequence ID" value="NZ_JBNPXK010000001.1"/>
</dbReference>
<comment type="cofactor">
    <cofactor evidence="1">
        <name>a divalent metal cation</name>
        <dbReference type="ChEBI" id="CHEBI:60240"/>
    </cofactor>
</comment>
<accession>A0A512DHT6</accession>
<sequence>MTGFARADGSGHGHVWTFEIKSVNGRNLDLRCRVAPGFDALEPVVKAVVPQRLRRGNVNVTLTVTRTGTGGELRINRPLLDRLIALGNELGGVAEKPRLDALLAVRGVVETIEDTDLGDAREAVEAAMAVTLNETLDRLTAARFAEGDRLVRVLTEHLDEIARLTEQASRCASLQPEAIRHKLRAQVAALLDAIPSLTEDRLAQEAALLITRADVREELDRLRAHIAAARDMLSKGGAIGRQLDFLCQEFNREANTLCSKSADVELTRTGLSLKAAIEQLREQAQNIE</sequence>
<name>A0A512DHT6_9PROT</name>
<proteinExistence type="inferred from homology"/>
<organism evidence="8 9">
    <name type="scientific">Skermanella aerolata</name>
    <dbReference type="NCBI Taxonomy" id="393310"/>
    <lineage>
        <taxon>Bacteria</taxon>
        <taxon>Pseudomonadati</taxon>
        <taxon>Pseudomonadota</taxon>
        <taxon>Alphaproteobacteria</taxon>
        <taxon>Rhodospirillales</taxon>
        <taxon>Azospirillaceae</taxon>
        <taxon>Skermanella</taxon>
    </lineage>
</organism>
<feature type="domain" description="Endoribonuclease YicC-like C-terminal" evidence="7">
    <location>
        <begin position="175"/>
        <end position="288"/>
    </location>
</feature>
<evidence type="ECO:0000256" key="1">
    <source>
        <dbReference type="ARBA" id="ARBA00001968"/>
    </source>
</evidence>
<dbReference type="PANTHER" id="PTHR30636">
    <property type="entry name" value="UPF0701 PROTEIN YICC"/>
    <property type="match status" value="1"/>
</dbReference>
<dbReference type="GO" id="GO:0004521">
    <property type="term" value="F:RNA endonuclease activity"/>
    <property type="evidence" value="ECO:0007669"/>
    <property type="project" value="InterPro"/>
</dbReference>
<dbReference type="InterPro" id="IPR013527">
    <property type="entry name" value="YicC-like_N"/>
</dbReference>
<protein>
    <recommendedName>
        <fullName evidence="10">YicC family protein</fullName>
    </recommendedName>
</protein>
<evidence type="ECO:0000256" key="3">
    <source>
        <dbReference type="ARBA" id="ARBA00022759"/>
    </source>
</evidence>
<reference evidence="8 9" key="1">
    <citation type="submission" date="2019-07" db="EMBL/GenBank/DDBJ databases">
        <title>Whole genome shotgun sequence of Skermanella aerolata NBRC 106429.</title>
        <authorList>
            <person name="Hosoyama A."/>
            <person name="Uohara A."/>
            <person name="Ohji S."/>
            <person name="Ichikawa N."/>
        </authorList>
    </citation>
    <scope>NUCLEOTIDE SEQUENCE [LARGE SCALE GENOMIC DNA]</scope>
    <source>
        <strain evidence="8 9">NBRC 106429</strain>
    </source>
</reference>